<feature type="domain" description="JmjC" evidence="1">
    <location>
        <begin position="233"/>
        <end position="407"/>
    </location>
</feature>
<dbReference type="Pfam" id="PF13621">
    <property type="entry name" value="Cupin_8"/>
    <property type="match status" value="1"/>
</dbReference>
<name>A0AAD9DAY7_9STRA</name>
<accession>A0AAD9DAY7</accession>
<evidence type="ECO:0000313" key="2">
    <source>
        <dbReference type="EMBL" id="KAK1740697.1"/>
    </source>
</evidence>
<evidence type="ECO:0000313" key="3">
    <source>
        <dbReference type="Proteomes" id="UP001224775"/>
    </source>
</evidence>
<comment type="caution">
    <text evidence="2">The sequence shown here is derived from an EMBL/GenBank/DDBJ whole genome shotgun (WGS) entry which is preliminary data.</text>
</comment>
<dbReference type="InterPro" id="IPR041667">
    <property type="entry name" value="Cupin_8"/>
</dbReference>
<dbReference type="PANTHER" id="PTHR12461">
    <property type="entry name" value="HYPOXIA-INDUCIBLE FACTOR 1 ALPHA INHIBITOR-RELATED"/>
    <property type="match status" value="1"/>
</dbReference>
<evidence type="ECO:0000259" key="1">
    <source>
        <dbReference type="PROSITE" id="PS51184"/>
    </source>
</evidence>
<dbReference type="PANTHER" id="PTHR12461:SF105">
    <property type="entry name" value="HYPOXIA-INDUCIBLE FACTOR 1-ALPHA INHIBITOR"/>
    <property type="match status" value="1"/>
</dbReference>
<proteinExistence type="predicted"/>
<protein>
    <submittedName>
        <fullName evidence="2">Cupin-like domain-containing protein</fullName>
    </submittedName>
</protein>
<dbReference type="EMBL" id="JATAAI010000015">
    <property type="protein sequence ID" value="KAK1740697.1"/>
    <property type="molecule type" value="Genomic_DNA"/>
</dbReference>
<reference evidence="2" key="1">
    <citation type="submission" date="2023-06" db="EMBL/GenBank/DDBJ databases">
        <title>Survivors Of The Sea: Transcriptome response of Skeletonema marinoi to long-term dormancy.</title>
        <authorList>
            <person name="Pinder M.I.M."/>
            <person name="Kourtchenko O."/>
            <person name="Robertson E.K."/>
            <person name="Larsson T."/>
            <person name="Maumus F."/>
            <person name="Osuna-Cruz C.M."/>
            <person name="Vancaester E."/>
            <person name="Stenow R."/>
            <person name="Vandepoele K."/>
            <person name="Ploug H."/>
            <person name="Bruchert V."/>
            <person name="Godhe A."/>
            <person name="Topel M."/>
        </authorList>
    </citation>
    <scope>NUCLEOTIDE SEQUENCE</scope>
    <source>
        <strain evidence="2">R05AC</strain>
    </source>
</reference>
<dbReference type="Gene3D" id="2.60.120.650">
    <property type="entry name" value="Cupin"/>
    <property type="match status" value="1"/>
</dbReference>
<keyword evidence="3" id="KW-1185">Reference proteome</keyword>
<sequence>MAAANTSLPDPHYISPGYVDTLIPPGCIPVCTNDKRNERRVCIGESKKRRRCDSTLSTSDTDKQALCWDAFQFYLEKCIPVKINSVASFRHVTNEQASKEPIFSTMSVDSLPSKMLDKIITVQCVPNVNHKSLHPTELDDDKIRQKARDIDARLSMLPNTNSGNDGEENIPTFMGQEDQVTTCMSLRELLTIDKHNHHVSASQLPILDAEEMEQESISLNIDGKLNHQPTANLELSPLASLIRLPSYLLLGNPRNASKDVVIQNINLWHAPQSCCTNVHYDDHDNLLIVTNGVKIVELCPPGCIQASGVYSTHANHPILLRRGNMQTDEDIQCDIQSTLKRKQGSTHIVTVAAGEALYIPLGWWHRVVSKCDQHDASGRGNRCTAINVWFDYHHPSRQSNAPDHMSLFHLRQCSRRYFELNKDYATALLLEDKNQAYFLKNEEILPKDMIITTQENLIHRRDWIGMNRIVFKYELMDDESINTFGLLYRRCLTPTQHSTSEHDNKLYCLLEAFLLRIQLGNTTHVAGLVNMMWSEVSVAIWFSEILCKLSPEACYILTQAWERHAGVKTIVDDNGETQDEAELSYRRFFFNLETYSNEVRNHLLNGVEEFYHQAWVKLSSVV</sequence>
<organism evidence="2 3">
    <name type="scientific">Skeletonema marinoi</name>
    <dbReference type="NCBI Taxonomy" id="267567"/>
    <lineage>
        <taxon>Eukaryota</taxon>
        <taxon>Sar</taxon>
        <taxon>Stramenopiles</taxon>
        <taxon>Ochrophyta</taxon>
        <taxon>Bacillariophyta</taxon>
        <taxon>Coscinodiscophyceae</taxon>
        <taxon>Thalassiosirophycidae</taxon>
        <taxon>Thalassiosirales</taxon>
        <taxon>Skeletonemataceae</taxon>
        <taxon>Skeletonema</taxon>
        <taxon>Skeletonema marinoi-dohrnii complex</taxon>
    </lineage>
</organism>
<dbReference type="SUPFAM" id="SSF51197">
    <property type="entry name" value="Clavaminate synthase-like"/>
    <property type="match status" value="1"/>
</dbReference>
<gene>
    <name evidence="2" type="ORF">QTG54_008792</name>
</gene>
<dbReference type="Proteomes" id="UP001224775">
    <property type="component" value="Unassembled WGS sequence"/>
</dbReference>
<dbReference type="PROSITE" id="PS51184">
    <property type="entry name" value="JMJC"/>
    <property type="match status" value="1"/>
</dbReference>
<dbReference type="AlphaFoldDB" id="A0AAD9DAY7"/>
<dbReference type="InterPro" id="IPR003347">
    <property type="entry name" value="JmjC_dom"/>
</dbReference>